<keyword evidence="2" id="KW-0808">Transferase</keyword>
<feature type="transmembrane region" description="Helical" evidence="6">
    <location>
        <begin position="250"/>
        <end position="267"/>
    </location>
</feature>
<dbReference type="GO" id="GO:0005886">
    <property type="term" value="C:plasma membrane"/>
    <property type="evidence" value="ECO:0007669"/>
    <property type="project" value="TreeGrafter"/>
</dbReference>
<evidence type="ECO:0000313" key="8">
    <source>
        <dbReference type="Proteomes" id="UP000178065"/>
    </source>
</evidence>
<dbReference type="AlphaFoldDB" id="A0A1G2QX37"/>
<feature type="transmembrane region" description="Helical" evidence="6">
    <location>
        <begin position="115"/>
        <end position="141"/>
    </location>
</feature>
<keyword evidence="5 6" id="KW-0472">Membrane</keyword>
<feature type="transmembrane region" description="Helical" evidence="6">
    <location>
        <begin position="23"/>
        <end position="42"/>
    </location>
</feature>
<evidence type="ECO:0000256" key="1">
    <source>
        <dbReference type="ARBA" id="ARBA00004141"/>
    </source>
</evidence>
<comment type="subcellular location">
    <subcellularLocation>
        <location evidence="1">Membrane</location>
        <topology evidence="1">Multi-pass membrane protein</topology>
    </subcellularLocation>
</comment>
<evidence type="ECO:0000256" key="6">
    <source>
        <dbReference type="SAM" id="Phobius"/>
    </source>
</evidence>
<evidence type="ECO:0000256" key="3">
    <source>
        <dbReference type="ARBA" id="ARBA00022692"/>
    </source>
</evidence>
<feature type="transmembrane region" description="Helical" evidence="6">
    <location>
        <begin position="300"/>
        <end position="320"/>
    </location>
</feature>
<dbReference type="GO" id="GO:0071555">
    <property type="term" value="P:cell wall organization"/>
    <property type="evidence" value="ECO:0007669"/>
    <property type="project" value="TreeGrafter"/>
</dbReference>
<gene>
    <name evidence="7" type="ORF">A2672_02075</name>
</gene>
<dbReference type="InterPro" id="IPR000715">
    <property type="entry name" value="Glycosyl_transferase_4"/>
</dbReference>
<protein>
    <recommendedName>
        <fullName evidence="9">Phospho-N-acetylmuramoyl-pentapeptide-transferase</fullName>
    </recommendedName>
</protein>
<keyword evidence="4 6" id="KW-1133">Transmembrane helix</keyword>
<dbReference type="Pfam" id="PF00953">
    <property type="entry name" value="Glycos_transf_4"/>
    <property type="match status" value="1"/>
</dbReference>
<dbReference type="GO" id="GO:0044038">
    <property type="term" value="P:cell wall macromolecule biosynthetic process"/>
    <property type="evidence" value="ECO:0007669"/>
    <property type="project" value="TreeGrafter"/>
</dbReference>
<dbReference type="STRING" id="1802448.A2672_02075"/>
<keyword evidence="3 6" id="KW-0812">Transmembrane</keyword>
<dbReference type="PANTHER" id="PTHR22926:SF5">
    <property type="entry name" value="PHOSPHO-N-ACETYLMURAMOYL-PENTAPEPTIDE-TRANSFERASE HOMOLOG"/>
    <property type="match status" value="1"/>
</dbReference>
<feature type="transmembrane region" description="Helical" evidence="6">
    <location>
        <begin position="76"/>
        <end position="95"/>
    </location>
</feature>
<organism evidence="7 8">
    <name type="scientific">Candidatus Wildermuthbacteria bacterium RIFCSPHIGHO2_01_FULL_49_22b</name>
    <dbReference type="NCBI Taxonomy" id="1802448"/>
    <lineage>
        <taxon>Bacteria</taxon>
        <taxon>Candidatus Wildermuthiibacteriota</taxon>
    </lineage>
</organism>
<dbReference type="PANTHER" id="PTHR22926">
    <property type="entry name" value="PHOSPHO-N-ACETYLMURAMOYL-PENTAPEPTIDE-TRANSFERASE"/>
    <property type="match status" value="1"/>
</dbReference>
<feature type="transmembrane region" description="Helical" evidence="6">
    <location>
        <begin position="193"/>
        <end position="213"/>
    </location>
</feature>
<evidence type="ECO:0000256" key="4">
    <source>
        <dbReference type="ARBA" id="ARBA00022989"/>
    </source>
</evidence>
<name>A0A1G2QX37_9BACT</name>
<feature type="transmembrane region" description="Helical" evidence="6">
    <location>
        <begin position="274"/>
        <end position="294"/>
    </location>
</feature>
<evidence type="ECO:0008006" key="9">
    <source>
        <dbReference type="Google" id="ProtNLM"/>
    </source>
</evidence>
<dbReference type="GO" id="GO:0016780">
    <property type="term" value="F:phosphotransferase activity, for other substituted phosphate groups"/>
    <property type="evidence" value="ECO:0007669"/>
    <property type="project" value="InterPro"/>
</dbReference>
<reference evidence="7 8" key="1">
    <citation type="journal article" date="2016" name="Nat. Commun.">
        <title>Thousands of microbial genomes shed light on interconnected biogeochemical processes in an aquifer system.</title>
        <authorList>
            <person name="Anantharaman K."/>
            <person name="Brown C.T."/>
            <person name="Hug L.A."/>
            <person name="Sharon I."/>
            <person name="Castelle C.J."/>
            <person name="Probst A.J."/>
            <person name="Thomas B.C."/>
            <person name="Singh A."/>
            <person name="Wilkins M.J."/>
            <person name="Karaoz U."/>
            <person name="Brodie E.L."/>
            <person name="Williams K.H."/>
            <person name="Hubbard S.S."/>
            <person name="Banfield J.F."/>
        </authorList>
    </citation>
    <scope>NUCLEOTIDE SEQUENCE [LARGE SCALE GENOMIC DNA]</scope>
</reference>
<feature type="transmembrane region" description="Helical" evidence="6">
    <location>
        <begin position="162"/>
        <end position="181"/>
    </location>
</feature>
<comment type="caution">
    <text evidence="7">The sequence shown here is derived from an EMBL/GenBank/DDBJ whole genome shotgun (WGS) entry which is preliminary data.</text>
</comment>
<dbReference type="EMBL" id="MHTT01000032">
    <property type="protein sequence ID" value="OHA64572.1"/>
    <property type="molecule type" value="Genomic_DNA"/>
</dbReference>
<evidence type="ECO:0000256" key="2">
    <source>
        <dbReference type="ARBA" id="ARBA00022679"/>
    </source>
</evidence>
<dbReference type="Proteomes" id="UP000178065">
    <property type="component" value="Unassembled WGS sequence"/>
</dbReference>
<accession>A0A1G2QX37</accession>
<sequence>MALLIMIPLLSFSVIKIALMASAGFLFAVLLTPWLTSLLYTYKLWRKSVRSNGMGGGKLPIFHKFHHEGEVKTPRFGGVLVWVTPPFLAVLFFLLAKTGNPWFEDLNFLSRSQTWLPLATLAAASAVGFLDDMLQVVSAPANRVLRSLWENISRYTAGGLSLKLRIALVSLIGLTGAWWFFYKLGWDTIFVPGVGDVFLGWLMIPFFVVVMLATYSGGVIDGIDGLSGGAFASIFTAYGLIAFAQEQVDLATFCFALVGAILAFLWFNIPPARFYMGETGILGLTATLTVVAFLTDSVAVLPIIGILLVMESGSVIVQVASKKLRRGKKVFLAAPIHHHFEGKGWSPAKVTMRFWIVGIVAAFVGVAIRLLG</sequence>
<proteinExistence type="predicted"/>
<evidence type="ECO:0000256" key="5">
    <source>
        <dbReference type="ARBA" id="ARBA00023136"/>
    </source>
</evidence>
<feature type="transmembrane region" description="Helical" evidence="6">
    <location>
        <begin position="225"/>
        <end position="244"/>
    </location>
</feature>
<feature type="transmembrane region" description="Helical" evidence="6">
    <location>
        <begin position="352"/>
        <end position="371"/>
    </location>
</feature>
<evidence type="ECO:0000313" key="7">
    <source>
        <dbReference type="EMBL" id="OHA64572.1"/>
    </source>
</evidence>